<dbReference type="PROSITE" id="PS51257">
    <property type="entry name" value="PROKAR_LIPOPROTEIN"/>
    <property type="match status" value="1"/>
</dbReference>
<evidence type="ECO:0000256" key="1">
    <source>
        <dbReference type="SAM" id="SignalP"/>
    </source>
</evidence>
<name>A0A1B1Z2H7_9BACL</name>
<dbReference type="OrthoDB" id="2663534at2"/>
<feature type="chain" id="PRO_5038806762" description="DUF3221 domain-containing protein" evidence="1">
    <location>
        <begin position="24"/>
        <end position="115"/>
    </location>
</feature>
<dbReference type="RefSeq" id="WP_066287547.1">
    <property type="nucleotide sequence ID" value="NZ_CP016761.1"/>
</dbReference>
<organism evidence="2 3">
    <name type="scientific">Fictibacillus arsenicus</name>
    <dbReference type="NCBI Taxonomy" id="255247"/>
    <lineage>
        <taxon>Bacteria</taxon>
        <taxon>Bacillati</taxon>
        <taxon>Bacillota</taxon>
        <taxon>Bacilli</taxon>
        <taxon>Bacillales</taxon>
        <taxon>Fictibacillaceae</taxon>
        <taxon>Fictibacillus</taxon>
    </lineage>
</organism>
<feature type="signal peptide" evidence="1">
    <location>
        <begin position="1"/>
        <end position="23"/>
    </location>
</feature>
<evidence type="ECO:0008006" key="4">
    <source>
        <dbReference type="Google" id="ProtNLM"/>
    </source>
</evidence>
<evidence type="ECO:0000313" key="3">
    <source>
        <dbReference type="Proteomes" id="UP000077412"/>
    </source>
</evidence>
<dbReference type="Proteomes" id="UP000077412">
    <property type="component" value="Chromosome"/>
</dbReference>
<sequence>MRYALILITINMLLFGCSSTTFFEGELLENKKVHLIVDCSDEVNRGENNVKDLGYLCKVVVTVKTVFLNENSEKINSEQLQNGANLKIVLYGPSKISKNVESREVEAKEIHMLTD</sequence>
<dbReference type="KEGG" id="far:ABE41_006140"/>
<accession>A0A1B1Z2H7</accession>
<dbReference type="EMBL" id="CP016761">
    <property type="protein sequence ID" value="ANX11581.1"/>
    <property type="molecule type" value="Genomic_DNA"/>
</dbReference>
<keyword evidence="3" id="KW-1185">Reference proteome</keyword>
<keyword evidence="1" id="KW-0732">Signal</keyword>
<reference evidence="2 3" key="1">
    <citation type="submission" date="2016-08" db="EMBL/GenBank/DDBJ databases">
        <title>Complete genome sequence of Fictibacillus arsenicus G25-54, a strain with toxicity to nematodes and a potential arsenic-resistance activity.</title>
        <authorList>
            <person name="Zheng Z."/>
        </authorList>
    </citation>
    <scope>NUCLEOTIDE SEQUENCE [LARGE SCALE GENOMIC DNA]</scope>
    <source>
        <strain evidence="2 3">G25-54</strain>
    </source>
</reference>
<protein>
    <recommendedName>
        <fullName evidence="4">DUF3221 domain-containing protein</fullName>
    </recommendedName>
</protein>
<proteinExistence type="predicted"/>
<gene>
    <name evidence="2" type="ORF">ABE41_006140</name>
</gene>
<dbReference type="AlphaFoldDB" id="A0A1B1Z2H7"/>
<evidence type="ECO:0000313" key="2">
    <source>
        <dbReference type="EMBL" id="ANX11581.1"/>
    </source>
</evidence>